<evidence type="ECO:0000313" key="4">
    <source>
        <dbReference type="Proteomes" id="UP000801492"/>
    </source>
</evidence>
<dbReference type="AlphaFoldDB" id="A0A8K0DJY3"/>
<comment type="caution">
    <text evidence="3">The sequence shown here is derived from an EMBL/GenBank/DDBJ whole genome shotgun (WGS) entry which is preliminary data.</text>
</comment>
<proteinExistence type="inferred from homology"/>
<gene>
    <name evidence="3" type="ORF">ILUMI_00583</name>
</gene>
<dbReference type="Pfam" id="PF03803">
    <property type="entry name" value="Scramblase"/>
    <property type="match status" value="1"/>
</dbReference>
<comment type="function">
    <text evidence="2">May mediate accelerated ATP-independent bidirectional transbilayer migration of phospholipids upon binding calcium ions that results in a loss of phospholipid asymmetry in the plasma membrane.</text>
</comment>
<keyword evidence="4" id="KW-1185">Reference proteome</keyword>
<dbReference type="Proteomes" id="UP000801492">
    <property type="component" value="Unassembled WGS sequence"/>
</dbReference>
<protein>
    <recommendedName>
        <fullName evidence="2">Phospholipid scramblase</fullName>
    </recommendedName>
</protein>
<dbReference type="GO" id="GO:0005886">
    <property type="term" value="C:plasma membrane"/>
    <property type="evidence" value="ECO:0007669"/>
    <property type="project" value="TreeGrafter"/>
</dbReference>
<reference evidence="3" key="1">
    <citation type="submission" date="2019-08" db="EMBL/GenBank/DDBJ databases">
        <title>The genome of the North American firefly Photinus pyralis.</title>
        <authorList>
            <consortium name="Photinus pyralis genome working group"/>
            <person name="Fallon T.R."/>
            <person name="Sander Lower S.E."/>
            <person name="Weng J.-K."/>
        </authorList>
    </citation>
    <scope>NUCLEOTIDE SEQUENCE</scope>
    <source>
        <strain evidence="3">TRF0915ILg1</strain>
        <tissue evidence="3">Whole body</tissue>
    </source>
</reference>
<evidence type="ECO:0000313" key="3">
    <source>
        <dbReference type="EMBL" id="KAF2905606.1"/>
    </source>
</evidence>
<comment type="similarity">
    <text evidence="1 2">Belongs to the phospholipid scramblase family.</text>
</comment>
<name>A0A8K0DJY3_IGNLU</name>
<keyword evidence="2" id="KW-0449">Lipoprotein</keyword>
<accession>A0A8K0DJY3</accession>
<dbReference type="PANTHER" id="PTHR23248:SF4">
    <property type="entry name" value="PHOSPHOLIPID SCRAMBLASE"/>
    <property type="match status" value="1"/>
</dbReference>
<comment type="cofactor">
    <cofactor evidence="2">
        <name>Ca(2+)</name>
        <dbReference type="ChEBI" id="CHEBI:29108"/>
    </cofactor>
</comment>
<sequence length="230" mass="26349">MNSQNGDGVNTLESHSTDLDLVNENYTPTISIQPQLSSATRRPVPVLRNWESDNVSQFIPMHGLDFLSTVEQVNMQQTIELNELLAHQESENRYSVKVPNGETIYYASEVSTSFQRMCFGPSRSFIMKLYDRTHQEALEIKRRLACGTCSFWCYLQALEVFIPLDEFIGTVKQQMNFKSSVFLVFGKQHEVLYRIEGPSMGGCLSFSKDGYFKVCNLIKNKINKITKQNF</sequence>
<evidence type="ECO:0000256" key="2">
    <source>
        <dbReference type="RuleBase" id="RU363116"/>
    </source>
</evidence>
<dbReference type="GO" id="GO:0017128">
    <property type="term" value="F:phospholipid scramblase activity"/>
    <property type="evidence" value="ECO:0007669"/>
    <property type="project" value="InterPro"/>
</dbReference>
<dbReference type="OrthoDB" id="444338at2759"/>
<evidence type="ECO:0000256" key="1">
    <source>
        <dbReference type="ARBA" id="ARBA00005350"/>
    </source>
</evidence>
<dbReference type="InterPro" id="IPR005552">
    <property type="entry name" value="Scramblase"/>
</dbReference>
<dbReference type="PANTHER" id="PTHR23248">
    <property type="entry name" value="PHOSPHOLIPID SCRAMBLASE-RELATED"/>
    <property type="match status" value="1"/>
</dbReference>
<keyword evidence="2" id="KW-0106">Calcium</keyword>
<dbReference type="EMBL" id="VTPC01000493">
    <property type="protein sequence ID" value="KAF2905606.1"/>
    <property type="molecule type" value="Genomic_DNA"/>
</dbReference>
<keyword evidence="2" id="KW-0564">Palmitate</keyword>
<organism evidence="3 4">
    <name type="scientific">Ignelater luminosus</name>
    <name type="common">Cucubano</name>
    <name type="synonym">Pyrophorus luminosus</name>
    <dbReference type="NCBI Taxonomy" id="2038154"/>
    <lineage>
        <taxon>Eukaryota</taxon>
        <taxon>Metazoa</taxon>
        <taxon>Ecdysozoa</taxon>
        <taxon>Arthropoda</taxon>
        <taxon>Hexapoda</taxon>
        <taxon>Insecta</taxon>
        <taxon>Pterygota</taxon>
        <taxon>Neoptera</taxon>
        <taxon>Endopterygota</taxon>
        <taxon>Coleoptera</taxon>
        <taxon>Polyphaga</taxon>
        <taxon>Elateriformia</taxon>
        <taxon>Elateroidea</taxon>
        <taxon>Elateridae</taxon>
        <taxon>Agrypninae</taxon>
        <taxon>Pyrophorini</taxon>
        <taxon>Ignelater</taxon>
    </lineage>
</organism>